<feature type="compositionally biased region" description="Polar residues" evidence="1">
    <location>
        <begin position="75"/>
        <end position="89"/>
    </location>
</feature>
<feature type="region of interest" description="Disordered" evidence="1">
    <location>
        <begin position="47"/>
        <end position="89"/>
    </location>
</feature>
<dbReference type="EMBL" id="SNXZ01000001">
    <property type="protein sequence ID" value="TDQ05788.1"/>
    <property type="molecule type" value="Genomic_DNA"/>
</dbReference>
<dbReference type="AlphaFoldDB" id="A0A4R6SN91"/>
<reference evidence="2 3" key="1">
    <citation type="submission" date="2019-03" db="EMBL/GenBank/DDBJ databases">
        <title>Genomic Encyclopedia of Type Strains, Phase IV (KMG-IV): sequencing the most valuable type-strain genomes for metagenomic binning, comparative biology and taxonomic classification.</title>
        <authorList>
            <person name="Goeker M."/>
        </authorList>
    </citation>
    <scope>NUCLEOTIDE SEQUENCE [LARGE SCALE GENOMIC DNA]</scope>
    <source>
        <strain evidence="2 3">DSM 45361</strain>
    </source>
</reference>
<evidence type="ECO:0000313" key="2">
    <source>
        <dbReference type="EMBL" id="TDQ05788.1"/>
    </source>
</evidence>
<comment type="caution">
    <text evidence="2">The sequence shown here is derived from an EMBL/GenBank/DDBJ whole genome shotgun (WGS) entry which is preliminary data.</text>
</comment>
<feature type="compositionally biased region" description="Basic and acidic residues" evidence="1">
    <location>
        <begin position="60"/>
        <end position="73"/>
    </location>
</feature>
<dbReference type="Proteomes" id="UP000295444">
    <property type="component" value="Unassembled WGS sequence"/>
</dbReference>
<evidence type="ECO:0000313" key="3">
    <source>
        <dbReference type="Proteomes" id="UP000295444"/>
    </source>
</evidence>
<evidence type="ECO:0000256" key="1">
    <source>
        <dbReference type="SAM" id="MobiDB-lite"/>
    </source>
</evidence>
<accession>A0A4R6SN91</accession>
<proteinExistence type="predicted"/>
<protein>
    <submittedName>
        <fullName evidence="2">Uncharacterized protein</fullName>
    </submittedName>
</protein>
<name>A0A4R6SN91_LABRH</name>
<sequence>MSTPDPRAIAAPYEEIAARTAATMARIDDEFQAEREDIAYYWEREEARAAAEAEPEPEPQIERTARRPRREPQQVDPSETGYYSSGWLS</sequence>
<organism evidence="2 3">
    <name type="scientific">Labedaea rhizosphaerae</name>
    <dbReference type="NCBI Taxonomy" id="598644"/>
    <lineage>
        <taxon>Bacteria</taxon>
        <taxon>Bacillati</taxon>
        <taxon>Actinomycetota</taxon>
        <taxon>Actinomycetes</taxon>
        <taxon>Pseudonocardiales</taxon>
        <taxon>Pseudonocardiaceae</taxon>
        <taxon>Labedaea</taxon>
    </lineage>
</organism>
<gene>
    <name evidence="2" type="ORF">EV186_1011766</name>
</gene>
<dbReference type="RefSeq" id="WP_133848474.1">
    <property type="nucleotide sequence ID" value="NZ_SNXZ01000001.1"/>
</dbReference>
<keyword evidence="3" id="KW-1185">Reference proteome</keyword>